<evidence type="ECO:0000256" key="7">
    <source>
        <dbReference type="ARBA" id="ARBA00023136"/>
    </source>
</evidence>
<keyword evidence="5" id="KW-0249">Electron transport</keyword>
<gene>
    <name evidence="8" type="ORF">BGZ80_003000</name>
</gene>
<keyword evidence="4" id="KW-0999">Mitochondrion inner membrane</keyword>
<proteinExistence type="predicted"/>
<evidence type="ECO:0000256" key="3">
    <source>
        <dbReference type="ARBA" id="ARBA00022660"/>
    </source>
</evidence>
<evidence type="ECO:0000256" key="5">
    <source>
        <dbReference type="ARBA" id="ARBA00022982"/>
    </source>
</evidence>
<accession>A0A9P6N0X2</accession>
<dbReference type="AlphaFoldDB" id="A0A9P6N0X2"/>
<comment type="caution">
    <text evidence="8">The sequence shown here is derived from an EMBL/GenBank/DDBJ whole genome shotgun (WGS) entry which is preliminary data.</text>
</comment>
<evidence type="ECO:0000256" key="4">
    <source>
        <dbReference type="ARBA" id="ARBA00022792"/>
    </source>
</evidence>
<dbReference type="EMBL" id="JAAAID010000177">
    <property type="protein sequence ID" value="KAG0021118.1"/>
    <property type="molecule type" value="Genomic_DNA"/>
</dbReference>
<dbReference type="PANTHER" id="PTHR13094">
    <property type="entry name" value="NADH-UBIQUINONE OXIDOREDUCTASE PDSW SUBUNIT"/>
    <property type="match status" value="1"/>
</dbReference>
<evidence type="ECO:0000313" key="9">
    <source>
        <dbReference type="Proteomes" id="UP000703661"/>
    </source>
</evidence>
<keyword evidence="2" id="KW-0813">Transport</keyword>
<evidence type="ECO:0000256" key="6">
    <source>
        <dbReference type="ARBA" id="ARBA00023128"/>
    </source>
</evidence>
<evidence type="ECO:0000256" key="1">
    <source>
        <dbReference type="ARBA" id="ARBA00004443"/>
    </source>
</evidence>
<reference evidence="8" key="1">
    <citation type="journal article" date="2020" name="Fungal Divers.">
        <title>Resolving the Mortierellaceae phylogeny through synthesis of multi-gene phylogenetics and phylogenomics.</title>
        <authorList>
            <person name="Vandepol N."/>
            <person name="Liber J."/>
            <person name="Desiro A."/>
            <person name="Na H."/>
            <person name="Kennedy M."/>
            <person name="Barry K."/>
            <person name="Grigoriev I.V."/>
            <person name="Miller A.N."/>
            <person name="O'Donnell K."/>
            <person name="Stajich J.E."/>
            <person name="Bonito G."/>
        </authorList>
    </citation>
    <scope>NUCLEOTIDE SEQUENCE</scope>
    <source>
        <strain evidence="8">NRRL 2769</strain>
    </source>
</reference>
<name>A0A9P6N0X2_9FUNG</name>
<evidence type="ECO:0008006" key="10">
    <source>
        <dbReference type="Google" id="ProtNLM"/>
    </source>
</evidence>
<evidence type="ECO:0000313" key="8">
    <source>
        <dbReference type="EMBL" id="KAG0021118.1"/>
    </source>
</evidence>
<keyword evidence="9" id="KW-1185">Reference proteome</keyword>
<keyword evidence="3" id="KW-0679">Respiratory chain</keyword>
<evidence type="ECO:0000256" key="2">
    <source>
        <dbReference type="ARBA" id="ARBA00022448"/>
    </source>
</evidence>
<organism evidence="8 9">
    <name type="scientific">Entomortierella chlamydospora</name>
    <dbReference type="NCBI Taxonomy" id="101097"/>
    <lineage>
        <taxon>Eukaryota</taxon>
        <taxon>Fungi</taxon>
        <taxon>Fungi incertae sedis</taxon>
        <taxon>Mucoromycota</taxon>
        <taxon>Mortierellomycotina</taxon>
        <taxon>Mortierellomycetes</taxon>
        <taxon>Mortierellales</taxon>
        <taxon>Mortierellaceae</taxon>
        <taxon>Entomortierella</taxon>
    </lineage>
</organism>
<dbReference type="GO" id="GO:0005743">
    <property type="term" value="C:mitochondrial inner membrane"/>
    <property type="evidence" value="ECO:0007669"/>
    <property type="project" value="UniProtKB-SubCell"/>
</dbReference>
<keyword evidence="7" id="KW-0472">Membrane</keyword>
<dbReference type="PANTHER" id="PTHR13094:SF1">
    <property type="entry name" value="NADH DEHYDROGENASE [UBIQUINONE] 1 BETA SUBCOMPLEX SUBUNIT 10"/>
    <property type="match status" value="1"/>
</dbReference>
<dbReference type="OrthoDB" id="10252718at2759"/>
<protein>
    <recommendedName>
        <fullName evidence="10">Nadh-ubiquinone oxidoreductase 12 kDa subunit</fullName>
    </recommendedName>
</protein>
<dbReference type="Proteomes" id="UP000703661">
    <property type="component" value="Unassembled WGS sequence"/>
</dbReference>
<comment type="subcellular location">
    <subcellularLocation>
        <location evidence="1">Mitochondrion inner membrane</location>
        <topology evidence="1">Peripheral membrane protein</topology>
        <orientation evidence="1">Matrix side</orientation>
    </subcellularLocation>
</comment>
<dbReference type="InterPro" id="IPR039993">
    <property type="entry name" value="NDUFB10"/>
</dbReference>
<keyword evidence="6" id="KW-0496">Mitochondrion</keyword>
<sequence>MTTTADSWEYPAHRKFDNVVPLSEVDPEDKAAVLRSRALAVRESWIKAMEGRIVQKELKKCFRAEGVNHYENCRHLVDLYMTSLKEKRVEGWKKIEKTESA</sequence>